<comment type="caution">
    <text evidence="1">The sequence shown here is derived from an EMBL/GenBank/DDBJ whole genome shotgun (WGS) entry which is preliminary data.</text>
</comment>
<organism evidence="1 2">
    <name type="scientific">Auriscalpium vulgare</name>
    <dbReference type="NCBI Taxonomy" id="40419"/>
    <lineage>
        <taxon>Eukaryota</taxon>
        <taxon>Fungi</taxon>
        <taxon>Dikarya</taxon>
        <taxon>Basidiomycota</taxon>
        <taxon>Agaricomycotina</taxon>
        <taxon>Agaricomycetes</taxon>
        <taxon>Russulales</taxon>
        <taxon>Auriscalpiaceae</taxon>
        <taxon>Auriscalpium</taxon>
    </lineage>
</organism>
<sequence length="129" mass="14481">MRPVPSRLCSPHSRFALPQPSRRRPTYKSSTLALSPKSRHRRPSGILGAPVDHAWPIRSSFPHSTAHPQPSRAVPAAVQLLCMTCIQHWHSVNMPLGEPYRQPVREAQAAMAARIVRTVKRWKCVAGLR</sequence>
<evidence type="ECO:0000313" key="1">
    <source>
        <dbReference type="EMBL" id="KAI0046382.1"/>
    </source>
</evidence>
<gene>
    <name evidence="1" type="ORF">FA95DRAFT_1395643</name>
</gene>
<dbReference type="EMBL" id="MU275927">
    <property type="protein sequence ID" value="KAI0046382.1"/>
    <property type="molecule type" value="Genomic_DNA"/>
</dbReference>
<proteinExistence type="predicted"/>
<reference evidence="1" key="2">
    <citation type="journal article" date="2022" name="New Phytol.">
        <title>Evolutionary transition to the ectomycorrhizal habit in the genomes of a hyperdiverse lineage of mushroom-forming fungi.</title>
        <authorList>
            <person name="Looney B."/>
            <person name="Miyauchi S."/>
            <person name="Morin E."/>
            <person name="Drula E."/>
            <person name="Courty P.E."/>
            <person name="Kohler A."/>
            <person name="Kuo A."/>
            <person name="LaButti K."/>
            <person name="Pangilinan J."/>
            <person name="Lipzen A."/>
            <person name="Riley R."/>
            <person name="Andreopoulos W."/>
            <person name="He G."/>
            <person name="Johnson J."/>
            <person name="Nolan M."/>
            <person name="Tritt A."/>
            <person name="Barry K.W."/>
            <person name="Grigoriev I.V."/>
            <person name="Nagy L.G."/>
            <person name="Hibbett D."/>
            <person name="Henrissat B."/>
            <person name="Matheny P.B."/>
            <person name="Labbe J."/>
            <person name="Martin F.M."/>
        </authorList>
    </citation>
    <scope>NUCLEOTIDE SEQUENCE</scope>
    <source>
        <strain evidence="1">FP105234-sp</strain>
    </source>
</reference>
<protein>
    <submittedName>
        <fullName evidence="1">Uncharacterized protein</fullName>
    </submittedName>
</protein>
<keyword evidence="2" id="KW-1185">Reference proteome</keyword>
<name>A0ACB8RR65_9AGAM</name>
<accession>A0ACB8RR65</accession>
<dbReference type="Proteomes" id="UP000814033">
    <property type="component" value="Unassembled WGS sequence"/>
</dbReference>
<reference evidence="1" key="1">
    <citation type="submission" date="2021-02" db="EMBL/GenBank/DDBJ databases">
        <authorList>
            <consortium name="DOE Joint Genome Institute"/>
            <person name="Ahrendt S."/>
            <person name="Looney B.P."/>
            <person name="Miyauchi S."/>
            <person name="Morin E."/>
            <person name="Drula E."/>
            <person name="Courty P.E."/>
            <person name="Chicoki N."/>
            <person name="Fauchery L."/>
            <person name="Kohler A."/>
            <person name="Kuo A."/>
            <person name="Labutti K."/>
            <person name="Pangilinan J."/>
            <person name="Lipzen A."/>
            <person name="Riley R."/>
            <person name="Andreopoulos W."/>
            <person name="He G."/>
            <person name="Johnson J."/>
            <person name="Barry K.W."/>
            <person name="Grigoriev I.V."/>
            <person name="Nagy L."/>
            <person name="Hibbett D."/>
            <person name="Henrissat B."/>
            <person name="Matheny P.B."/>
            <person name="Labbe J."/>
            <person name="Martin F."/>
        </authorList>
    </citation>
    <scope>NUCLEOTIDE SEQUENCE</scope>
    <source>
        <strain evidence="1">FP105234-sp</strain>
    </source>
</reference>
<evidence type="ECO:0000313" key="2">
    <source>
        <dbReference type="Proteomes" id="UP000814033"/>
    </source>
</evidence>